<accession>A0A4C1VZQ7</accession>
<comment type="caution">
    <text evidence="2">The sequence shown here is derived from an EMBL/GenBank/DDBJ whole genome shotgun (WGS) entry which is preliminary data.</text>
</comment>
<dbReference type="AlphaFoldDB" id="A0A4C1VZQ7"/>
<organism evidence="2 3">
    <name type="scientific">Eumeta variegata</name>
    <name type="common">Bagworm moth</name>
    <name type="synonym">Eumeta japonica</name>
    <dbReference type="NCBI Taxonomy" id="151549"/>
    <lineage>
        <taxon>Eukaryota</taxon>
        <taxon>Metazoa</taxon>
        <taxon>Ecdysozoa</taxon>
        <taxon>Arthropoda</taxon>
        <taxon>Hexapoda</taxon>
        <taxon>Insecta</taxon>
        <taxon>Pterygota</taxon>
        <taxon>Neoptera</taxon>
        <taxon>Endopterygota</taxon>
        <taxon>Lepidoptera</taxon>
        <taxon>Glossata</taxon>
        <taxon>Ditrysia</taxon>
        <taxon>Tineoidea</taxon>
        <taxon>Psychidae</taxon>
        <taxon>Oiketicinae</taxon>
        <taxon>Eumeta</taxon>
    </lineage>
</organism>
<dbReference type="EMBL" id="BGZK01000435">
    <property type="protein sequence ID" value="GBP43404.1"/>
    <property type="molecule type" value="Genomic_DNA"/>
</dbReference>
<evidence type="ECO:0000313" key="2">
    <source>
        <dbReference type="EMBL" id="GBP43404.1"/>
    </source>
</evidence>
<name>A0A4C1VZQ7_EUMVA</name>
<sequence>MRMAALNQHAPSPLGSNNSVSYVLPSATAPPAPAPRAEKKPAAGVARVLFTKNGKNSRRRVVRRGPATIKTLNLRDPPPPGHLRSLCVLPLS</sequence>
<evidence type="ECO:0000256" key="1">
    <source>
        <dbReference type="SAM" id="MobiDB-lite"/>
    </source>
</evidence>
<keyword evidence="3" id="KW-1185">Reference proteome</keyword>
<reference evidence="2 3" key="1">
    <citation type="journal article" date="2019" name="Commun. Biol.">
        <title>The bagworm genome reveals a unique fibroin gene that provides high tensile strength.</title>
        <authorList>
            <person name="Kono N."/>
            <person name="Nakamura H."/>
            <person name="Ohtoshi R."/>
            <person name="Tomita M."/>
            <person name="Numata K."/>
            <person name="Arakawa K."/>
        </authorList>
    </citation>
    <scope>NUCLEOTIDE SEQUENCE [LARGE SCALE GENOMIC DNA]</scope>
</reference>
<gene>
    <name evidence="2" type="ORF">EVAR_33932_1</name>
</gene>
<evidence type="ECO:0000313" key="3">
    <source>
        <dbReference type="Proteomes" id="UP000299102"/>
    </source>
</evidence>
<dbReference type="Proteomes" id="UP000299102">
    <property type="component" value="Unassembled WGS sequence"/>
</dbReference>
<proteinExistence type="predicted"/>
<feature type="region of interest" description="Disordered" evidence="1">
    <location>
        <begin position="1"/>
        <end position="43"/>
    </location>
</feature>
<protein>
    <submittedName>
        <fullName evidence="2">Uncharacterized protein</fullName>
    </submittedName>
</protein>